<dbReference type="PANTHER" id="PTHR39200">
    <property type="entry name" value="HYPOTHETICAL EXPORTED PROTEIN"/>
    <property type="match status" value="1"/>
</dbReference>
<dbReference type="KEGG" id="rhoz:GXP67_34185"/>
<name>A0A6C0GVJ6_9BACT</name>
<dbReference type="InterPro" id="IPR021255">
    <property type="entry name" value="DUF2807"/>
</dbReference>
<feature type="signal peptide" evidence="1">
    <location>
        <begin position="1"/>
        <end position="23"/>
    </location>
</feature>
<feature type="domain" description="Putative auto-transporter adhesin head GIN" evidence="2">
    <location>
        <begin position="45"/>
        <end position="227"/>
    </location>
</feature>
<evidence type="ECO:0000313" key="4">
    <source>
        <dbReference type="Proteomes" id="UP000480178"/>
    </source>
</evidence>
<dbReference type="Proteomes" id="UP000480178">
    <property type="component" value="Chromosome"/>
</dbReference>
<sequence length="243" mass="26139">MKTIKNRALLFLLASLFILPACHDDDLFGIRGEGPTVSENREISDFDRIELEVDAEVILQQGEEQEVVVEAQQNILSALETDVKNGKLEIDFGGRHVRRHNDIKIYITVPDITSLKVAGSGSIRGADDFEVVDLDLNVSGSGKIDFGVKGANSIDTDISGSGDLYLNGKVTRHQANISGSGKIKAYELITTNADMEITGSGNAEVYVTDRLKAKITGSGKVRYKGSPSVEVNVSGSGKVENAN</sequence>
<protein>
    <submittedName>
        <fullName evidence="3">DUF2807 domain-containing protein</fullName>
    </submittedName>
</protein>
<evidence type="ECO:0000259" key="2">
    <source>
        <dbReference type="Pfam" id="PF10988"/>
    </source>
</evidence>
<keyword evidence="4" id="KW-1185">Reference proteome</keyword>
<evidence type="ECO:0000256" key="1">
    <source>
        <dbReference type="SAM" id="SignalP"/>
    </source>
</evidence>
<accession>A0A6C0GVJ6</accession>
<dbReference type="Gene3D" id="2.160.20.120">
    <property type="match status" value="1"/>
</dbReference>
<dbReference type="AlphaFoldDB" id="A0A6C0GVJ6"/>
<dbReference type="EMBL" id="CP048222">
    <property type="protein sequence ID" value="QHT71350.1"/>
    <property type="molecule type" value="Genomic_DNA"/>
</dbReference>
<organism evidence="3 4">
    <name type="scientific">Rhodocytophaga rosea</name>
    <dbReference type="NCBI Taxonomy" id="2704465"/>
    <lineage>
        <taxon>Bacteria</taxon>
        <taxon>Pseudomonadati</taxon>
        <taxon>Bacteroidota</taxon>
        <taxon>Cytophagia</taxon>
        <taxon>Cytophagales</taxon>
        <taxon>Rhodocytophagaceae</taxon>
        <taxon>Rhodocytophaga</taxon>
    </lineage>
</organism>
<gene>
    <name evidence="3" type="ORF">GXP67_34185</name>
</gene>
<proteinExistence type="predicted"/>
<reference evidence="3 4" key="1">
    <citation type="submission" date="2020-01" db="EMBL/GenBank/DDBJ databases">
        <authorList>
            <person name="Kim M.K."/>
        </authorList>
    </citation>
    <scope>NUCLEOTIDE SEQUENCE [LARGE SCALE GENOMIC DNA]</scope>
    <source>
        <strain evidence="3 4">172606-1</strain>
    </source>
</reference>
<dbReference type="Pfam" id="PF10988">
    <property type="entry name" value="DUF2807"/>
    <property type="match status" value="1"/>
</dbReference>
<dbReference type="RefSeq" id="WP_162447289.1">
    <property type="nucleotide sequence ID" value="NZ_CP048222.1"/>
</dbReference>
<feature type="chain" id="PRO_5025661279" evidence="1">
    <location>
        <begin position="24"/>
        <end position="243"/>
    </location>
</feature>
<dbReference type="PANTHER" id="PTHR39200:SF1">
    <property type="entry name" value="AUTO-TRANSPORTER ADHESIN HEAD GIN DOMAIN-CONTAINING PROTEIN-RELATED"/>
    <property type="match status" value="1"/>
</dbReference>
<evidence type="ECO:0000313" key="3">
    <source>
        <dbReference type="EMBL" id="QHT71350.1"/>
    </source>
</evidence>
<keyword evidence="1" id="KW-0732">Signal</keyword>